<accession>A0ABW0C922</accession>
<dbReference type="PROSITE" id="PS50983">
    <property type="entry name" value="FE_B12_PBP"/>
    <property type="match status" value="1"/>
</dbReference>
<protein>
    <submittedName>
        <fullName evidence="3">ABC transporter substrate-binding protein</fullName>
    </submittedName>
</protein>
<dbReference type="Gene3D" id="3.40.50.1980">
    <property type="entry name" value="Nitrogenase molybdenum iron protein domain"/>
    <property type="match status" value="2"/>
</dbReference>
<dbReference type="InterPro" id="IPR050902">
    <property type="entry name" value="ABC_Transporter_SBP"/>
</dbReference>
<sequence>MQIKDQLQRPITLNNRPKRIMCLVPSITELICDLGLESSLVGITKFCVHPQHITTKVAVVGGTKQVHYDKIRDLNPDIILCNKEENTLEMIRELEAIATVHISDVNTVEDCLELIEMYGTIFQCLPQAKNLISKITTVKTDFENFIKSQPVKEVAYFIWKDPWMVAANDTFVNYMLSLNNFKNTFQKASRYPEIAMEKVYPTIELVLLSSEPYPFKNEHKSLIQTQFPNAKIHLVDGEMFSWYGSRLVLAFDYFKTWHCTVLTSE</sequence>
<dbReference type="SUPFAM" id="SSF53807">
    <property type="entry name" value="Helical backbone' metal receptor"/>
    <property type="match status" value="1"/>
</dbReference>
<reference evidence="4" key="1">
    <citation type="journal article" date="2019" name="Int. J. Syst. Evol. Microbiol.">
        <title>The Global Catalogue of Microorganisms (GCM) 10K type strain sequencing project: providing services to taxonomists for standard genome sequencing and annotation.</title>
        <authorList>
            <consortium name="The Broad Institute Genomics Platform"/>
            <consortium name="The Broad Institute Genome Sequencing Center for Infectious Disease"/>
            <person name="Wu L."/>
            <person name="Ma J."/>
        </authorList>
    </citation>
    <scope>NUCLEOTIDE SEQUENCE [LARGE SCALE GENOMIC DNA]</scope>
    <source>
        <strain evidence="4">JCM 17978</strain>
    </source>
</reference>
<dbReference type="PANTHER" id="PTHR30535">
    <property type="entry name" value="VITAMIN B12-BINDING PROTEIN"/>
    <property type="match status" value="1"/>
</dbReference>
<evidence type="ECO:0000256" key="1">
    <source>
        <dbReference type="ARBA" id="ARBA00022729"/>
    </source>
</evidence>
<organism evidence="3 4">
    <name type="scientific">Bizionia hallyeonensis</name>
    <dbReference type="NCBI Taxonomy" id="1123757"/>
    <lineage>
        <taxon>Bacteria</taxon>
        <taxon>Pseudomonadati</taxon>
        <taxon>Bacteroidota</taxon>
        <taxon>Flavobacteriia</taxon>
        <taxon>Flavobacteriales</taxon>
        <taxon>Flavobacteriaceae</taxon>
        <taxon>Bizionia</taxon>
    </lineage>
</organism>
<dbReference type="EMBL" id="JBHSLA010000005">
    <property type="protein sequence ID" value="MFC5196170.1"/>
    <property type="molecule type" value="Genomic_DNA"/>
</dbReference>
<keyword evidence="4" id="KW-1185">Reference proteome</keyword>
<feature type="domain" description="Fe/B12 periplasmic-binding" evidence="2">
    <location>
        <begin position="19"/>
        <end position="265"/>
    </location>
</feature>
<dbReference type="InterPro" id="IPR054828">
    <property type="entry name" value="Vit_B12_bind_prot"/>
</dbReference>
<dbReference type="Pfam" id="PF01497">
    <property type="entry name" value="Peripla_BP_2"/>
    <property type="match status" value="1"/>
</dbReference>
<dbReference type="PANTHER" id="PTHR30535:SF34">
    <property type="entry name" value="MOLYBDATE-BINDING PROTEIN MOLA"/>
    <property type="match status" value="1"/>
</dbReference>
<dbReference type="InterPro" id="IPR002491">
    <property type="entry name" value="ABC_transptr_periplasmic_BD"/>
</dbReference>
<dbReference type="Proteomes" id="UP001596162">
    <property type="component" value="Unassembled WGS sequence"/>
</dbReference>
<evidence type="ECO:0000313" key="4">
    <source>
        <dbReference type="Proteomes" id="UP001596162"/>
    </source>
</evidence>
<name>A0ABW0C922_9FLAO</name>
<dbReference type="RefSeq" id="WP_376861439.1">
    <property type="nucleotide sequence ID" value="NZ_JBHSLA010000005.1"/>
</dbReference>
<gene>
    <name evidence="3" type="ORF">ACFPH8_12575</name>
</gene>
<evidence type="ECO:0000259" key="2">
    <source>
        <dbReference type="PROSITE" id="PS50983"/>
    </source>
</evidence>
<dbReference type="NCBIfam" id="NF038402">
    <property type="entry name" value="TroA_like"/>
    <property type="match status" value="1"/>
</dbReference>
<proteinExistence type="predicted"/>
<evidence type="ECO:0000313" key="3">
    <source>
        <dbReference type="EMBL" id="MFC5196170.1"/>
    </source>
</evidence>
<comment type="caution">
    <text evidence="3">The sequence shown here is derived from an EMBL/GenBank/DDBJ whole genome shotgun (WGS) entry which is preliminary data.</text>
</comment>
<keyword evidence="1" id="KW-0732">Signal</keyword>